<dbReference type="PANTHER" id="PTHR36853:SF1">
    <property type="entry name" value="DUF3844 DOMAIN-CONTAINING PROTEIN"/>
    <property type="match status" value="1"/>
</dbReference>
<keyword evidence="2" id="KW-0732">Signal</keyword>
<dbReference type="InterPro" id="IPR049205">
    <property type="entry name" value="Vps3844_N"/>
</dbReference>
<proteinExistence type="predicted"/>
<dbReference type="Proteomes" id="UP000799757">
    <property type="component" value="Unassembled WGS sequence"/>
</dbReference>
<evidence type="ECO:0000256" key="2">
    <source>
        <dbReference type="SAM" id="SignalP"/>
    </source>
</evidence>
<name>A0A6A6XNE4_9PLEO</name>
<dbReference type="PANTHER" id="PTHR36853">
    <property type="entry name" value="EXPRESSED PROTEIN"/>
    <property type="match status" value="1"/>
</dbReference>
<keyword evidence="6" id="KW-1185">Reference proteome</keyword>
<dbReference type="OrthoDB" id="5583277at2759"/>
<reference evidence="5" key="1">
    <citation type="journal article" date="2020" name="Stud. Mycol.">
        <title>101 Dothideomycetes genomes: a test case for predicting lifestyles and emergence of pathogens.</title>
        <authorList>
            <person name="Haridas S."/>
            <person name="Albert R."/>
            <person name="Binder M."/>
            <person name="Bloem J."/>
            <person name="Labutti K."/>
            <person name="Salamov A."/>
            <person name="Andreopoulos B."/>
            <person name="Baker S."/>
            <person name="Barry K."/>
            <person name="Bills G."/>
            <person name="Bluhm B."/>
            <person name="Cannon C."/>
            <person name="Castanera R."/>
            <person name="Culley D."/>
            <person name="Daum C."/>
            <person name="Ezra D."/>
            <person name="Gonzalez J."/>
            <person name="Henrissat B."/>
            <person name="Kuo A."/>
            <person name="Liang C."/>
            <person name="Lipzen A."/>
            <person name="Lutzoni F."/>
            <person name="Magnuson J."/>
            <person name="Mondo S."/>
            <person name="Nolan M."/>
            <person name="Ohm R."/>
            <person name="Pangilinan J."/>
            <person name="Park H.-J."/>
            <person name="Ramirez L."/>
            <person name="Alfaro M."/>
            <person name="Sun H."/>
            <person name="Tritt A."/>
            <person name="Yoshinaga Y."/>
            <person name="Zwiers L.-H."/>
            <person name="Turgeon B."/>
            <person name="Goodwin S."/>
            <person name="Spatafora J."/>
            <person name="Crous P."/>
            <person name="Grigoriev I."/>
        </authorList>
    </citation>
    <scope>NUCLEOTIDE SEQUENCE</scope>
    <source>
        <strain evidence="5">CBS 109.77</strain>
    </source>
</reference>
<dbReference type="InterPro" id="IPR053065">
    <property type="entry name" value="Archenteron_Induction-Rel"/>
</dbReference>
<evidence type="ECO:0000256" key="1">
    <source>
        <dbReference type="SAM" id="Phobius"/>
    </source>
</evidence>
<organism evidence="5 6">
    <name type="scientific">Melanomma pulvis-pyrius CBS 109.77</name>
    <dbReference type="NCBI Taxonomy" id="1314802"/>
    <lineage>
        <taxon>Eukaryota</taxon>
        <taxon>Fungi</taxon>
        <taxon>Dikarya</taxon>
        <taxon>Ascomycota</taxon>
        <taxon>Pezizomycotina</taxon>
        <taxon>Dothideomycetes</taxon>
        <taxon>Pleosporomycetidae</taxon>
        <taxon>Pleosporales</taxon>
        <taxon>Melanommataceae</taxon>
        <taxon>Melanomma</taxon>
    </lineage>
</organism>
<evidence type="ECO:0000259" key="4">
    <source>
        <dbReference type="Pfam" id="PF21656"/>
    </source>
</evidence>
<dbReference type="GO" id="GO:0005783">
    <property type="term" value="C:endoplasmic reticulum"/>
    <property type="evidence" value="ECO:0007669"/>
    <property type="project" value="TreeGrafter"/>
</dbReference>
<feature type="signal peptide" evidence="2">
    <location>
        <begin position="1"/>
        <end position="18"/>
    </location>
</feature>
<gene>
    <name evidence="5" type="ORF">K505DRAFT_268642</name>
</gene>
<keyword evidence="1" id="KW-1133">Transmembrane helix</keyword>
<dbReference type="Pfam" id="PF21656">
    <property type="entry name" value="DUF6859"/>
    <property type="match status" value="1"/>
</dbReference>
<evidence type="ECO:0000313" key="5">
    <source>
        <dbReference type="EMBL" id="KAF2797869.1"/>
    </source>
</evidence>
<dbReference type="InterPro" id="IPR024382">
    <property type="entry name" value="Vps3844_C"/>
</dbReference>
<dbReference type="EMBL" id="MU001796">
    <property type="protein sequence ID" value="KAF2797869.1"/>
    <property type="molecule type" value="Genomic_DNA"/>
</dbReference>
<evidence type="ECO:0000259" key="3">
    <source>
        <dbReference type="Pfam" id="PF12955"/>
    </source>
</evidence>
<feature type="transmembrane region" description="Helical" evidence="1">
    <location>
        <begin position="367"/>
        <end position="389"/>
    </location>
</feature>
<dbReference type="Pfam" id="PF12955">
    <property type="entry name" value="Vps3844_C"/>
    <property type="match status" value="1"/>
</dbReference>
<protein>
    <submittedName>
        <fullName evidence="5">Uncharacterized protein</fullName>
    </submittedName>
</protein>
<feature type="domain" description="Vacuolar sorting protein Vps3844 C-terminal" evidence="3">
    <location>
        <begin position="293"/>
        <end position="402"/>
    </location>
</feature>
<dbReference type="AlphaFoldDB" id="A0A6A6XNE4"/>
<keyword evidence="1" id="KW-0472">Membrane</keyword>
<accession>A0A6A6XNE4</accession>
<feature type="chain" id="PRO_5025537269" evidence="2">
    <location>
        <begin position="19"/>
        <end position="410"/>
    </location>
</feature>
<evidence type="ECO:0000313" key="6">
    <source>
        <dbReference type="Proteomes" id="UP000799757"/>
    </source>
</evidence>
<sequence>MKLSRSFIVSSLLCAASASNVGHVYVYDPTANVSPQPPSAVSPGLARWIFAQRLGLSRFHSIKNADADTIQIINAYGGRQQKLFGAEDRGRTKAHVLVWVEDVEDVTALIEDDSAYSAAFTVSNPPSTTENDRLIQDLILQADSLPKKADPKLTTFTTGIETEALLKAVKDIEIHNDYLSIFRASKADKLDFSALSSRLAQLVAKSTADKDQGFPITVVLMPPSSAHSKRSAHPYGTYDLPSPMEARYQPTEALLSPSSQPSSSPNVPADLEDFPTILQNNKTSPVLGILKVCFDTQAACERTTHNCSSHGKCKLLHQGREGLSTKCYGCACEPDVKIVEGGGMEGQRKVTYWGGPACQKKDISVPFFLFASIGILLAFLISASIGMMFSMGNEELPSVIGAGVSGPVRK</sequence>
<keyword evidence="1" id="KW-0812">Transmembrane</keyword>
<feature type="domain" description="Vacuolar sorting protein Vps3844 N-terminal" evidence="4">
    <location>
        <begin position="41"/>
        <end position="141"/>
    </location>
</feature>